<feature type="transmembrane region" description="Helical" evidence="1">
    <location>
        <begin position="278"/>
        <end position="298"/>
    </location>
</feature>
<proteinExistence type="predicted"/>
<dbReference type="AlphaFoldDB" id="A0A1W1VA87"/>
<evidence type="ECO:0000313" key="2">
    <source>
        <dbReference type="EMBL" id="SMB90196.1"/>
    </source>
</evidence>
<gene>
    <name evidence="2" type="ORF">SAMN00790413_00678</name>
</gene>
<protein>
    <submittedName>
        <fullName evidence="2">Uncharacterized protein</fullName>
    </submittedName>
</protein>
<accession>A0A1W1VA87</accession>
<dbReference type="Proteomes" id="UP000192582">
    <property type="component" value="Unassembled WGS sequence"/>
</dbReference>
<keyword evidence="1" id="KW-0812">Transmembrane</keyword>
<organism evidence="2 3">
    <name type="scientific">Deinococcus hopiensis KR-140</name>
    <dbReference type="NCBI Taxonomy" id="695939"/>
    <lineage>
        <taxon>Bacteria</taxon>
        <taxon>Thermotogati</taxon>
        <taxon>Deinococcota</taxon>
        <taxon>Deinococci</taxon>
        <taxon>Deinococcales</taxon>
        <taxon>Deinococcaceae</taxon>
        <taxon>Deinococcus</taxon>
    </lineage>
</organism>
<reference evidence="2 3" key="1">
    <citation type="submission" date="2017-04" db="EMBL/GenBank/DDBJ databases">
        <authorList>
            <person name="Afonso C.L."/>
            <person name="Miller P.J."/>
            <person name="Scott M.A."/>
            <person name="Spackman E."/>
            <person name="Goraichik I."/>
            <person name="Dimitrov K.M."/>
            <person name="Suarez D.L."/>
            <person name="Swayne D.E."/>
        </authorList>
    </citation>
    <scope>NUCLEOTIDE SEQUENCE [LARGE SCALE GENOMIC DNA]</scope>
    <source>
        <strain evidence="2 3">KR-140</strain>
    </source>
</reference>
<sequence length="310" mass="33507">MKSAKPIPHLDGVLPDLSLQSLNHFRAPEPWGRWMLGLKSNLKLRAEGDGWVALRLEFELPAQNQSLLIRLNGTSAGSIPPQKEKKHLTLQLPLFLKRGLNELSFETNGSNRFPGRTPFAPGDPSDLSTAFFDLSFAPVSGLTSPAQPSFYGTLESPGPKAYWPAPFGQVTFFSTKRGPGELAYSLVTAKKAQVLSIRLDDKVVKVLQPTGPSPLLSGRVPLALDGRLHRVTITATSGVPRGATPNDSVAELERLYGAAPFYVQRLELTSPPPLSPHGALTLAAALTLLLLALIYRLLFRAGRLQAGTPP</sequence>
<evidence type="ECO:0000313" key="3">
    <source>
        <dbReference type="Proteomes" id="UP000192582"/>
    </source>
</evidence>
<keyword evidence="1" id="KW-0472">Membrane</keyword>
<keyword evidence="3" id="KW-1185">Reference proteome</keyword>
<keyword evidence="1" id="KW-1133">Transmembrane helix</keyword>
<dbReference type="RefSeq" id="WP_084048300.1">
    <property type="nucleotide sequence ID" value="NZ_FWWU01000009.1"/>
</dbReference>
<name>A0A1W1VA87_9DEIO</name>
<dbReference type="OrthoDB" id="67032at2"/>
<dbReference type="EMBL" id="FWWU01000009">
    <property type="protein sequence ID" value="SMB90196.1"/>
    <property type="molecule type" value="Genomic_DNA"/>
</dbReference>
<evidence type="ECO:0000256" key="1">
    <source>
        <dbReference type="SAM" id="Phobius"/>
    </source>
</evidence>